<proteinExistence type="predicted"/>
<protein>
    <submittedName>
        <fullName evidence="2">DUF1427 family protein</fullName>
    </submittedName>
</protein>
<feature type="transmembrane region" description="Helical" evidence="1">
    <location>
        <begin position="5"/>
        <end position="21"/>
    </location>
</feature>
<keyword evidence="1" id="KW-1133">Transmembrane helix</keyword>
<feature type="transmembrane region" description="Helical" evidence="1">
    <location>
        <begin position="27"/>
        <end position="46"/>
    </location>
</feature>
<reference evidence="2 3" key="1">
    <citation type="submission" date="2023-02" db="EMBL/GenBank/DDBJ databases">
        <title>Genome sequence of Sphingomonas naphthae.</title>
        <authorList>
            <person name="Kim S."/>
            <person name="Heo J."/>
            <person name="Kwon S.-W."/>
        </authorList>
    </citation>
    <scope>NUCLEOTIDE SEQUENCE [LARGE SCALE GENOMIC DNA]</scope>
    <source>
        <strain evidence="2 3">KACC 18716</strain>
    </source>
</reference>
<keyword evidence="1" id="KW-0472">Membrane</keyword>
<sequence>MKPYFLSLGSGLLVGIIYSFLGVRSPAPPTIALIGLLGILLGEQLVPLAKRLGCRSDAIAYLRTQGAGPVLGTLTGGRRA</sequence>
<dbReference type="InterPro" id="IPR020017">
    <property type="entry name" value="XapX_domain"/>
</dbReference>
<dbReference type="Proteomes" id="UP001220395">
    <property type="component" value="Chromosome"/>
</dbReference>
<evidence type="ECO:0000256" key="1">
    <source>
        <dbReference type="SAM" id="Phobius"/>
    </source>
</evidence>
<accession>A0ABY7TN34</accession>
<gene>
    <name evidence="2" type="ORF">PQ455_04115</name>
</gene>
<dbReference type="EMBL" id="CP117411">
    <property type="protein sequence ID" value="WCT74423.1"/>
    <property type="molecule type" value="Genomic_DNA"/>
</dbReference>
<dbReference type="RefSeq" id="WP_273689442.1">
    <property type="nucleotide sequence ID" value="NZ_CP117411.1"/>
</dbReference>
<organism evidence="2 3">
    <name type="scientific">Sphingomonas naphthae</name>
    <dbReference type="NCBI Taxonomy" id="1813468"/>
    <lineage>
        <taxon>Bacteria</taxon>
        <taxon>Pseudomonadati</taxon>
        <taxon>Pseudomonadota</taxon>
        <taxon>Alphaproteobacteria</taxon>
        <taxon>Sphingomonadales</taxon>
        <taxon>Sphingomonadaceae</taxon>
        <taxon>Sphingomonas</taxon>
    </lineage>
</organism>
<dbReference type="Pfam" id="PF07235">
    <property type="entry name" value="DUF1427"/>
    <property type="match status" value="1"/>
</dbReference>
<dbReference type="NCBIfam" id="TIGR03510">
    <property type="entry name" value="XapX"/>
    <property type="match status" value="1"/>
</dbReference>
<evidence type="ECO:0000313" key="3">
    <source>
        <dbReference type="Proteomes" id="UP001220395"/>
    </source>
</evidence>
<dbReference type="InterPro" id="IPR009872">
    <property type="entry name" value="DUF1427"/>
</dbReference>
<name>A0ABY7TN34_9SPHN</name>
<keyword evidence="1" id="KW-0812">Transmembrane</keyword>
<keyword evidence="3" id="KW-1185">Reference proteome</keyword>
<evidence type="ECO:0000313" key="2">
    <source>
        <dbReference type="EMBL" id="WCT74423.1"/>
    </source>
</evidence>